<organism evidence="1 2">
    <name type="scientific">Gordonia phosphorivorans</name>
    <dbReference type="NCBI Taxonomy" id="1056982"/>
    <lineage>
        <taxon>Bacteria</taxon>
        <taxon>Bacillati</taxon>
        <taxon>Actinomycetota</taxon>
        <taxon>Actinomycetes</taxon>
        <taxon>Mycobacteriales</taxon>
        <taxon>Gordoniaceae</taxon>
        <taxon>Gordonia</taxon>
    </lineage>
</organism>
<evidence type="ECO:0008006" key="3">
    <source>
        <dbReference type="Google" id="ProtNLM"/>
    </source>
</evidence>
<reference evidence="1 2" key="1">
    <citation type="submission" date="2024-09" db="EMBL/GenBank/DDBJ databases">
        <authorList>
            <person name="Sun Q."/>
            <person name="Mori K."/>
        </authorList>
    </citation>
    <scope>NUCLEOTIDE SEQUENCE [LARGE SCALE GENOMIC DNA]</scope>
    <source>
        <strain evidence="1 2">CCM 7957</strain>
    </source>
</reference>
<protein>
    <recommendedName>
        <fullName evidence="3">BtpA/SgcQ family protein</fullName>
    </recommendedName>
</protein>
<evidence type="ECO:0000313" key="2">
    <source>
        <dbReference type="Proteomes" id="UP001589783"/>
    </source>
</evidence>
<proteinExistence type="predicted"/>
<accession>A0ABV6H4A7</accession>
<gene>
    <name evidence="1" type="ORF">ACFFJD_02410</name>
</gene>
<keyword evidence="2" id="KW-1185">Reference proteome</keyword>
<comment type="caution">
    <text evidence="1">The sequence shown here is derived from an EMBL/GenBank/DDBJ whole genome shotgun (WGS) entry which is preliminary data.</text>
</comment>
<dbReference type="SUPFAM" id="SSF51366">
    <property type="entry name" value="Ribulose-phoshate binding barrel"/>
    <property type="match status" value="1"/>
</dbReference>
<dbReference type="InterPro" id="IPR011060">
    <property type="entry name" value="RibuloseP-bd_barrel"/>
</dbReference>
<sequence>MQIFPVVHLSDFDNGLEQAEIALAANADGVYLIDHSGRTDRLVAVANALTTRAPGAFIGVNLLGYSAAGAATYLVDAITSGLLSRAPNGLWIDDVSPTDSAMAIKRANATLATTQILGGIAFKYTPTFTEEPTAAAAEVVRLRDEVDVVTTSGAGTGTPPTPAKISAMAAAAGRRPLAVTSGLAAENLADYADAIDQVLVASSVETAPYSGIFDTPRLTAMIAAAHA</sequence>
<dbReference type="EMBL" id="JBHLWV010000009">
    <property type="protein sequence ID" value="MFC0313707.1"/>
    <property type="molecule type" value="Genomic_DNA"/>
</dbReference>
<evidence type="ECO:0000313" key="1">
    <source>
        <dbReference type="EMBL" id="MFC0313707.1"/>
    </source>
</evidence>
<name>A0ABV6H4A7_9ACTN</name>
<dbReference type="RefSeq" id="WP_382360388.1">
    <property type="nucleotide sequence ID" value="NZ_JBHLWV010000009.1"/>
</dbReference>
<dbReference type="Proteomes" id="UP001589783">
    <property type="component" value="Unassembled WGS sequence"/>
</dbReference>